<reference evidence="1 2" key="1">
    <citation type="submission" date="2021-03" db="EMBL/GenBank/DDBJ databases">
        <title>Whole Genome Sequencing of Mycobacterium tuberculosis clinical isolates from Arunachal Pradesh, India.</title>
        <authorList>
            <person name="Singh S."/>
            <person name="Mudliar S.R."/>
            <person name="Kulsum U."/>
            <person name="Rufai S.B."/>
            <person name="Singh P.K."/>
            <person name="Umpo M."/>
            <person name="Nyori M."/>
        </authorList>
    </citation>
    <scope>NUCLEOTIDE SEQUENCE [LARGE SCALE GENOMIC DNA]</scope>
    <source>
        <strain evidence="1 2">OMICS/BPL/0142/20/SP</strain>
    </source>
</reference>
<dbReference type="AlphaFoldDB" id="A0ABD4Q7F9"/>
<comment type="caution">
    <text evidence="1">The sequence shown here is derived from an EMBL/GenBank/DDBJ whole genome shotgun (WGS) entry which is preliminary data.</text>
</comment>
<dbReference type="RefSeq" id="WP_209925151.1">
    <property type="nucleotide sequence ID" value="NZ_JAGIZI010000167.1"/>
</dbReference>
<gene>
    <name evidence="1" type="ORF">J8J21_20795</name>
</gene>
<accession>A0ABD4Q7F9</accession>
<dbReference type="EMBL" id="JAGIZI010000167">
    <property type="protein sequence ID" value="MBP0685484.1"/>
    <property type="molecule type" value="Genomic_DNA"/>
</dbReference>
<name>A0ABD4Q7F9_MYCTX</name>
<dbReference type="Proteomes" id="UP000671119">
    <property type="component" value="Unassembled WGS sequence"/>
</dbReference>
<organism evidence="1 2">
    <name type="scientific">Mycobacterium tuberculosis</name>
    <dbReference type="NCBI Taxonomy" id="1773"/>
    <lineage>
        <taxon>Bacteria</taxon>
        <taxon>Bacillati</taxon>
        <taxon>Actinomycetota</taxon>
        <taxon>Actinomycetes</taxon>
        <taxon>Mycobacteriales</taxon>
        <taxon>Mycobacteriaceae</taxon>
        <taxon>Mycobacterium</taxon>
        <taxon>Mycobacterium tuberculosis complex</taxon>
    </lineage>
</organism>
<evidence type="ECO:0008006" key="3">
    <source>
        <dbReference type="Google" id="ProtNLM"/>
    </source>
</evidence>
<proteinExistence type="predicted"/>
<sequence length="92" mass="10512">GSIEVMDINCLDIEAKSGWPEVVDRLDLYDVYEPWCLSRNQRTMTKSQFYMKMEELGLTPTRVTVGGVRRYAYCVPSRDDAIAALRFKGGID</sequence>
<feature type="non-terminal residue" evidence="1">
    <location>
        <position position="92"/>
    </location>
</feature>
<feature type="non-terminal residue" evidence="1">
    <location>
        <position position="1"/>
    </location>
</feature>
<protein>
    <recommendedName>
        <fullName evidence="3">DNA primase</fullName>
    </recommendedName>
</protein>
<evidence type="ECO:0000313" key="2">
    <source>
        <dbReference type="Proteomes" id="UP000671119"/>
    </source>
</evidence>
<evidence type="ECO:0000313" key="1">
    <source>
        <dbReference type="EMBL" id="MBP0685484.1"/>
    </source>
</evidence>